<dbReference type="EMBL" id="CP019949">
    <property type="protein sequence ID" value="ARN83887.1"/>
    <property type="molecule type" value="Genomic_DNA"/>
</dbReference>
<evidence type="ECO:0000313" key="15">
    <source>
        <dbReference type="Proteomes" id="UP000193978"/>
    </source>
</evidence>
<accession>A0A1W6N231</accession>
<dbReference type="InterPro" id="IPR003660">
    <property type="entry name" value="HAMP_dom"/>
</dbReference>
<dbReference type="PROSITE" id="PS50885">
    <property type="entry name" value="HAMP"/>
    <property type="match status" value="1"/>
</dbReference>
<dbReference type="Pfam" id="PF00512">
    <property type="entry name" value="HisKA"/>
    <property type="match status" value="1"/>
</dbReference>
<dbReference type="SMART" id="SM00387">
    <property type="entry name" value="HATPase_c"/>
    <property type="match status" value="1"/>
</dbReference>
<feature type="domain" description="Histidine kinase" evidence="12">
    <location>
        <begin position="251"/>
        <end position="452"/>
    </location>
</feature>
<dbReference type="InterPro" id="IPR036097">
    <property type="entry name" value="HisK_dim/P_sf"/>
</dbReference>
<dbReference type="KEGG" id="mbry:B1812_21635"/>
<evidence type="ECO:0000256" key="10">
    <source>
        <dbReference type="ARBA" id="ARBA00023136"/>
    </source>
</evidence>
<dbReference type="Gene3D" id="3.30.565.10">
    <property type="entry name" value="Histidine kinase-like ATPase, C-terminal domain"/>
    <property type="match status" value="1"/>
</dbReference>
<name>A0A1W6N231_9HYPH</name>
<evidence type="ECO:0000256" key="11">
    <source>
        <dbReference type="SAM" id="Phobius"/>
    </source>
</evidence>
<dbReference type="PANTHER" id="PTHR45436:SF15">
    <property type="entry name" value="SENSOR HISTIDINE KINASE CUSS"/>
    <property type="match status" value="1"/>
</dbReference>
<comment type="catalytic activity">
    <reaction evidence="1">
        <text>ATP + protein L-histidine = ADP + protein N-phospho-L-histidine.</text>
        <dbReference type="EC" id="2.7.13.3"/>
    </reaction>
</comment>
<dbReference type="Proteomes" id="UP000193978">
    <property type="component" value="Plasmid p1"/>
</dbReference>
<dbReference type="InterPro" id="IPR036890">
    <property type="entry name" value="HATPase_C_sf"/>
</dbReference>
<dbReference type="SUPFAM" id="SSF55874">
    <property type="entry name" value="ATPase domain of HSP90 chaperone/DNA topoisomerase II/histidine kinase"/>
    <property type="match status" value="1"/>
</dbReference>
<dbReference type="AlphaFoldDB" id="A0A1W6N231"/>
<dbReference type="InterPro" id="IPR003594">
    <property type="entry name" value="HATPase_dom"/>
</dbReference>
<sequence length="470" mass="51920">MSSPPTLARRVLIGIAVTQILVLFLGPIASVSLSFWSNDISLEELSADRVETLVADSLIRDESGDVRIEPNVELKQELERIPDLLFAAFDVHSTAPLAGSSPVLVKELQDALRLRPMHLHFFLSEDKVKRAHGMLGPHWTKQGPYYLAIYNQRPRWSDIVDTFNNAISALLPYLFGALLFSMCVSWYAMRHCLQPLRALSEQASQVDLDRLSQQFSEKDVPGEIAPFVQAINEALARVDGSAQRMRRYFANAAHELRTPLAIMRARLENAPESALVVNLLNDSSKLQTIVEQALSAARLEEQKEAFDADVDLQATVQQVVRSFFPLAVKSGRSIELETCEGMRLVKGNMAALTAVVSNLIDNALKMEPEGGTVIVRMHGRADVEVEDHGKGVAPEDRERIFEPFWRENDSTPGAGLGLAIAKNVMEKLGGRIWIEDTPGGGATFKLSFPRVVGADATVVRPLQQSLAARH</sequence>
<feature type="transmembrane region" description="Helical" evidence="11">
    <location>
        <begin position="12"/>
        <end position="36"/>
    </location>
</feature>
<dbReference type="CDD" id="cd00075">
    <property type="entry name" value="HATPase"/>
    <property type="match status" value="1"/>
</dbReference>
<evidence type="ECO:0000313" key="14">
    <source>
        <dbReference type="EMBL" id="ARN83887.1"/>
    </source>
</evidence>
<keyword evidence="14" id="KW-0614">Plasmid</keyword>
<dbReference type="Pfam" id="PF02518">
    <property type="entry name" value="HATPase_c"/>
    <property type="match status" value="1"/>
</dbReference>
<dbReference type="SUPFAM" id="SSF47384">
    <property type="entry name" value="Homodimeric domain of signal transducing histidine kinase"/>
    <property type="match status" value="1"/>
</dbReference>
<evidence type="ECO:0000256" key="2">
    <source>
        <dbReference type="ARBA" id="ARBA00004141"/>
    </source>
</evidence>
<evidence type="ECO:0000259" key="12">
    <source>
        <dbReference type="PROSITE" id="PS50109"/>
    </source>
</evidence>
<dbReference type="RefSeq" id="WP_085773908.1">
    <property type="nucleotide sequence ID" value="NZ_AP027150.1"/>
</dbReference>
<evidence type="ECO:0000256" key="6">
    <source>
        <dbReference type="ARBA" id="ARBA00022692"/>
    </source>
</evidence>
<dbReference type="Gene3D" id="1.10.287.130">
    <property type="match status" value="1"/>
</dbReference>
<keyword evidence="15" id="KW-1185">Reference proteome</keyword>
<dbReference type="EC" id="2.7.13.3" evidence="3"/>
<dbReference type="SMART" id="SM00388">
    <property type="entry name" value="HisKA"/>
    <property type="match status" value="1"/>
</dbReference>
<gene>
    <name evidence="14" type="ORF">B1812_21635</name>
</gene>
<evidence type="ECO:0000256" key="8">
    <source>
        <dbReference type="ARBA" id="ARBA00022989"/>
    </source>
</evidence>
<dbReference type="InterPro" id="IPR003661">
    <property type="entry name" value="HisK_dim/P_dom"/>
</dbReference>
<evidence type="ECO:0000256" key="4">
    <source>
        <dbReference type="ARBA" id="ARBA00022553"/>
    </source>
</evidence>
<keyword evidence="6 11" id="KW-0812">Transmembrane</keyword>
<evidence type="ECO:0000256" key="1">
    <source>
        <dbReference type="ARBA" id="ARBA00000085"/>
    </source>
</evidence>
<dbReference type="OrthoDB" id="9809329at2"/>
<dbReference type="GO" id="GO:0000155">
    <property type="term" value="F:phosphorelay sensor kinase activity"/>
    <property type="evidence" value="ECO:0007669"/>
    <property type="project" value="InterPro"/>
</dbReference>
<keyword evidence="7" id="KW-0418">Kinase</keyword>
<dbReference type="InterPro" id="IPR004358">
    <property type="entry name" value="Sig_transdc_His_kin-like_C"/>
</dbReference>
<evidence type="ECO:0000256" key="5">
    <source>
        <dbReference type="ARBA" id="ARBA00022679"/>
    </source>
</evidence>
<keyword evidence="8 11" id="KW-1133">Transmembrane helix</keyword>
<keyword evidence="4" id="KW-0597">Phosphoprotein</keyword>
<feature type="transmembrane region" description="Helical" evidence="11">
    <location>
        <begin position="170"/>
        <end position="189"/>
    </location>
</feature>
<dbReference type="PANTHER" id="PTHR45436">
    <property type="entry name" value="SENSOR HISTIDINE KINASE YKOH"/>
    <property type="match status" value="1"/>
</dbReference>
<dbReference type="CDD" id="cd00082">
    <property type="entry name" value="HisKA"/>
    <property type="match status" value="1"/>
</dbReference>
<dbReference type="InterPro" id="IPR050428">
    <property type="entry name" value="TCS_sensor_his_kinase"/>
</dbReference>
<protein>
    <recommendedName>
        <fullName evidence="3">histidine kinase</fullName>
        <ecNumber evidence="3">2.7.13.3</ecNumber>
    </recommendedName>
</protein>
<geneLocation type="plasmid" evidence="14 15">
    <name>p1</name>
</geneLocation>
<evidence type="ECO:0000259" key="13">
    <source>
        <dbReference type="PROSITE" id="PS50885"/>
    </source>
</evidence>
<evidence type="ECO:0000256" key="9">
    <source>
        <dbReference type="ARBA" id="ARBA00023012"/>
    </source>
</evidence>
<keyword evidence="9" id="KW-0902">Two-component regulatory system</keyword>
<dbReference type="PRINTS" id="PR00344">
    <property type="entry name" value="BCTRLSENSOR"/>
</dbReference>
<dbReference type="InterPro" id="IPR005467">
    <property type="entry name" value="His_kinase_dom"/>
</dbReference>
<feature type="domain" description="HAMP" evidence="13">
    <location>
        <begin position="190"/>
        <end position="243"/>
    </location>
</feature>
<evidence type="ECO:0000256" key="7">
    <source>
        <dbReference type="ARBA" id="ARBA00022777"/>
    </source>
</evidence>
<reference evidence="14 15" key="1">
    <citation type="submission" date="2017-02" db="EMBL/GenBank/DDBJ databases">
        <authorList>
            <person name="Peterson S.W."/>
        </authorList>
    </citation>
    <scope>NUCLEOTIDE SEQUENCE [LARGE SCALE GENOMIC DNA]</scope>
    <source>
        <strain evidence="14 15">S285</strain>
        <plasmid evidence="15">Plasmid p1</plasmid>
    </source>
</reference>
<dbReference type="GO" id="GO:0005886">
    <property type="term" value="C:plasma membrane"/>
    <property type="evidence" value="ECO:0007669"/>
    <property type="project" value="TreeGrafter"/>
</dbReference>
<evidence type="ECO:0000256" key="3">
    <source>
        <dbReference type="ARBA" id="ARBA00012438"/>
    </source>
</evidence>
<keyword evidence="10 11" id="KW-0472">Membrane</keyword>
<dbReference type="PROSITE" id="PS50109">
    <property type="entry name" value="HIS_KIN"/>
    <property type="match status" value="1"/>
</dbReference>
<organism evidence="14 15">
    <name type="scientific">Methylocystis bryophila</name>
    <dbReference type="NCBI Taxonomy" id="655015"/>
    <lineage>
        <taxon>Bacteria</taxon>
        <taxon>Pseudomonadati</taxon>
        <taxon>Pseudomonadota</taxon>
        <taxon>Alphaproteobacteria</taxon>
        <taxon>Hyphomicrobiales</taxon>
        <taxon>Methylocystaceae</taxon>
        <taxon>Methylocystis</taxon>
    </lineage>
</organism>
<keyword evidence="5" id="KW-0808">Transferase</keyword>
<proteinExistence type="predicted"/>
<comment type="subcellular location">
    <subcellularLocation>
        <location evidence="2">Membrane</location>
        <topology evidence="2">Multi-pass membrane protein</topology>
    </subcellularLocation>
</comment>